<dbReference type="InterPro" id="IPR039728">
    <property type="entry name" value="GLG1"/>
</dbReference>
<dbReference type="EMBL" id="JALIDZ010000013">
    <property type="protein sequence ID" value="MCT8974545.1"/>
    <property type="molecule type" value="Genomic_DNA"/>
</dbReference>
<feature type="signal peptide" evidence="1">
    <location>
        <begin position="1"/>
        <end position="33"/>
    </location>
</feature>
<dbReference type="AlphaFoldDB" id="A0AAW5R590"/>
<dbReference type="PANTHER" id="PTHR11884:SF1">
    <property type="entry name" value="GOLGI APPARATUS PROTEIN 1"/>
    <property type="match status" value="1"/>
</dbReference>
<keyword evidence="1" id="KW-0732">Signal</keyword>
<organism evidence="2 3">
    <name type="scientific">Microbaculum marinisediminis</name>
    <dbReference type="NCBI Taxonomy" id="2931392"/>
    <lineage>
        <taxon>Bacteria</taxon>
        <taxon>Pseudomonadati</taxon>
        <taxon>Pseudomonadota</taxon>
        <taxon>Alphaproteobacteria</taxon>
        <taxon>Hyphomicrobiales</taxon>
        <taxon>Tepidamorphaceae</taxon>
        <taxon>Microbaculum</taxon>
    </lineage>
</organism>
<feature type="chain" id="PRO_5043498865" evidence="1">
    <location>
        <begin position="34"/>
        <end position="149"/>
    </location>
</feature>
<protein>
    <submittedName>
        <fullName evidence="2">Cysteine rich repeat-containing protein</fullName>
    </submittedName>
</protein>
<dbReference type="InterPro" id="IPR001893">
    <property type="entry name" value="Cys-rich_GLG1_repeat"/>
</dbReference>
<reference evidence="2 3" key="1">
    <citation type="submission" date="2022-04" db="EMBL/GenBank/DDBJ databases">
        <authorList>
            <person name="Ye Y.-Q."/>
            <person name="Du Z.-J."/>
        </authorList>
    </citation>
    <scope>NUCLEOTIDE SEQUENCE [LARGE SCALE GENOMIC DNA]</scope>
    <source>
        <strain evidence="2 3">A6E488</strain>
    </source>
</reference>
<sequence>MTSHNQSALTNSATAFAVFFLVAGMLAIAPARAQTISYAQSVDELAKACGADIGKFCKNTNIGSGMGACMEKNLSKVSEQCKATFVATQASLAKRAAAQAATEQLCANDIKRFCKEYDPGNGRYLRCLLKTGSRVSAPCTQALTDAGWR</sequence>
<dbReference type="RefSeq" id="WP_261618132.1">
    <property type="nucleotide sequence ID" value="NZ_JALIDZ010000013.1"/>
</dbReference>
<evidence type="ECO:0000256" key="1">
    <source>
        <dbReference type="SAM" id="SignalP"/>
    </source>
</evidence>
<evidence type="ECO:0000313" key="2">
    <source>
        <dbReference type="EMBL" id="MCT8974545.1"/>
    </source>
</evidence>
<comment type="caution">
    <text evidence="2">The sequence shown here is derived from an EMBL/GenBank/DDBJ whole genome shotgun (WGS) entry which is preliminary data.</text>
</comment>
<name>A0AAW5R590_9HYPH</name>
<accession>A0AAW5R590</accession>
<keyword evidence="3" id="KW-1185">Reference proteome</keyword>
<proteinExistence type="predicted"/>
<gene>
    <name evidence="2" type="ORF">MUB46_21985</name>
</gene>
<dbReference type="PANTHER" id="PTHR11884">
    <property type="entry name" value="SELECTIN LIGAND RELATED"/>
    <property type="match status" value="1"/>
</dbReference>
<dbReference type="Proteomes" id="UP001320898">
    <property type="component" value="Unassembled WGS sequence"/>
</dbReference>
<dbReference type="Pfam" id="PF00839">
    <property type="entry name" value="Cys_rich_FGFR"/>
    <property type="match status" value="1"/>
</dbReference>
<dbReference type="GO" id="GO:0016020">
    <property type="term" value="C:membrane"/>
    <property type="evidence" value="ECO:0007669"/>
    <property type="project" value="InterPro"/>
</dbReference>
<evidence type="ECO:0000313" key="3">
    <source>
        <dbReference type="Proteomes" id="UP001320898"/>
    </source>
</evidence>